<gene>
    <name evidence="2" type="ORF">B0537_10795</name>
</gene>
<sequence>MSSGPLRRAQLIAPFGVGALSVIRDGTSVITCGLDHWYKQEGEVETTDIQEFKIFEWRLQKRLNVSHFRLPPDFRKKWRNEEIPNCYLTIPVLRFPKWHYCQTCHTMVELPLSVRGRVKCRECEKNGKTRYVVQVPFVAVCDQGHIQDFPWREWVHESSNPRCNEKLKLISTGGATLAGQIIKCSCGAQRNLGGITTAFPNGSTLLSEKLDKNGYEYNCKGKRPWLGSDLESACGRPLRGSLRSASNVYFAQVYSSIYIPRGTNKVPSELITLLEDPPLSTVINLLSKTGQDIKSSDLRDLHGLLLKPYTDDQINSGLKIVLGKEKVNNEELSDNIEGEDQETQFRRVEFNVLCTEKDEEQLKIRKNNITQYDPTISKFFSKIMLVDKLRETRALAGFRRIFPDNEQSLEDMKALLWQDYEGIKNNWLPAYIVYGEGIFLEFNEELLQQWLKQNKADIEKRIKPLVDRYQQVQQDRHLRERIISPRFILLHTFAHLLINRLTFECGYSSASLRERLYISDNPTFPMGGILIYTAAGDSEGTMGGLVRMGKPGYFEPVVKRALENAKWCSADPVCMEMALRGGQGPNSCNLAACHNCALVPETACEEFNMFLDRGLVVGDISNDKLGYFNTF</sequence>
<dbReference type="NCBIfam" id="NF038324">
    <property type="entry name" value="DrmB_fam"/>
    <property type="match status" value="1"/>
</dbReference>
<evidence type="ECO:0000313" key="2">
    <source>
        <dbReference type="EMBL" id="AQS59524.1"/>
    </source>
</evidence>
<organism evidence="2 3">
    <name type="scientific">Desulforamulus ferrireducens</name>
    <dbReference type="NCBI Taxonomy" id="1833852"/>
    <lineage>
        <taxon>Bacteria</taxon>
        <taxon>Bacillati</taxon>
        <taxon>Bacillota</taxon>
        <taxon>Clostridia</taxon>
        <taxon>Eubacteriales</taxon>
        <taxon>Peptococcaceae</taxon>
        <taxon>Desulforamulus</taxon>
    </lineage>
</organism>
<reference evidence="2 3" key="1">
    <citation type="journal article" date="2016" name="Int. J. Syst. Evol. Microbiol.">
        <title>Desulfotomaculum ferrireducens sp. nov., a moderately thermophilic sulfate-reducing and dissimilatory Fe(III)-reducing bacterium isolated from compost.</title>
        <authorList>
            <person name="Yang G."/>
            <person name="Guo J."/>
            <person name="Zhuang L."/>
            <person name="Yuan Y."/>
            <person name="Zhou S."/>
        </authorList>
    </citation>
    <scope>NUCLEOTIDE SEQUENCE [LARGE SCALE GENOMIC DNA]</scope>
    <source>
        <strain evidence="2 3">GSS09</strain>
    </source>
</reference>
<dbReference type="AlphaFoldDB" id="A0A1S6IXM2"/>
<dbReference type="Pfam" id="PF09369">
    <property type="entry name" value="MZB"/>
    <property type="match status" value="1"/>
</dbReference>
<protein>
    <recommendedName>
        <fullName evidence="1">MrfA-like Zn-binding domain-containing protein</fullName>
    </recommendedName>
</protein>
<accession>A0A1S6IXM2</accession>
<dbReference type="InterPro" id="IPR047721">
    <property type="entry name" value="DrmB"/>
</dbReference>
<dbReference type="Proteomes" id="UP000189464">
    <property type="component" value="Chromosome"/>
</dbReference>
<proteinExistence type="predicted"/>
<feature type="domain" description="MrfA-like Zn-binding" evidence="1">
    <location>
        <begin position="493"/>
        <end position="596"/>
    </location>
</feature>
<name>A0A1S6IXM2_9FIRM</name>
<evidence type="ECO:0000313" key="3">
    <source>
        <dbReference type="Proteomes" id="UP000189464"/>
    </source>
</evidence>
<dbReference type="STRING" id="1833852.B0537_10795"/>
<keyword evidence="3" id="KW-1185">Reference proteome</keyword>
<dbReference type="EMBL" id="CP019698">
    <property type="protein sequence ID" value="AQS59524.1"/>
    <property type="molecule type" value="Genomic_DNA"/>
</dbReference>
<dbReference type="KEGG" id="dfg:B0537_10795"/>
<evidence type="ECO:0000259" key="1">
    <source>
        <dbReference type="Pfam" id="PF09369"/>
    </source>
</evidence>
<dbReference type="InterPro" id="IPR018973">
    <property type="entry name" value="MZB"/>
</dbReference>